<keyword evidence="2" id="KW-1185">Reference proteome</keyword>
<dbReference type="OrthoDB" id="8449511at2"/>
<proteinExistence type="predicted"/>
<dbReference type="KEGG" id="fer:FNB15_04790"/>
<evidence type="ECO:0000313" key="2">
    <source>
        <dbReference type="Proteomes" id="UP000317496"/>
    </source>
</evidence>
<gene>
    <name evidence="1" type="ORF">FNB15_04790</name>
</gene>
<dbReference type="RefSeq" id="WP_144067615.1">
    <property type="nucleotide sequence ID" value="NZ_CP041636.1"/>
</dbReference>
<dbReference type="Pfam" id="PF07310">
    <property type="entry name" value="PAS_5"/>
    <property type="match status" value="1"/>
</dbReference>
<reference evidence="1 2" key="1">
    <citation type="submission" date="2019-07" db="EMBL/GenBank/DDBJ databases">
        <title>Genome sequencing for Ferrovibrio sp. K5.</title>
        <authorList>
            <person name="Park S.-J."/>
        </authorList>
    </citation>
    <scope>NUCLEOTIDE SEQUENCE [LARGE SCALE GENOMIC DNA]</scope>
    <source>
        <strain evidence="1 2">K5</strain>
    </source>
</reference>
<evidence type="ECO:0000313" key="1">
    <source>
        <dbReference type="EMBL" id="QDO96634.1"/>
    </source>
</evidence>
<sequence length="171" mass="19671">MTATLAIDRIDTSIWHPKLRVLHDLWRDVAPAPDLLPGRQHISPELLKPWLPNIWLIDAVESETDYEGCSPRFRYRLVGTKLVEMRGGHNPVGEWLDEANPARQSPNPTAARMREVVRSRQPSWRHGLPNNRRIDDIKQIENLFLPLASDSNRVNMLLCCSLYFGFAGREL</sequence>
<dbReference type="AlphaFoldDB" id="A0A516GYL9"/>
<accession>A0A516GYL9</accession>
<dbReference type="InterPro" id="IPR009922">
    <property type="entry name" value="DUF1457"/>
</dbReference>
<dbReference type="EMBL" id="CP041636">
    <property type="protein sequence ID" value="QDO96634.1"/>
    <property type="molecule type" value="Genomic_DNA"/>
</dbReference>
<name>A0A516GYL9_9PROT</name>
<dbReference type="Proteomes" id="UP000317496">
    <property type="component" value="Chromosome"/>
</dbReference>
<organism evidence="1 2">
    <name type="scientific">Ferrovibrio terrae</name>
    <dbReference type="NCBI Taxonomy" id="2594003"/>
    <lineage>
        <taxon>Bacteria</taxon>
        <taxon>Pseudomonadati</taxon>
        <taxon>Pseudomonadota</taxon>
        <taxon>Alphaproteobacteria</taxon>
        <taxon>Rhodospirillales</taxon>
        <taxon>Rhodospirillaceae</taxon>
        <taxon>Ferrovibrio</taxon>
    </lineage>
</organism>
<protein>
    <submittedName>
        <fullName evidence="1">PAS domain-containing protein</fullName>
    </submittedName>
</protein>